<evidence type="ECO:0000259" key="3">
    <source>
        <dbReference type="PROSITE" id="PS50908"/>
    </source>
</evidence>
<dbReference type="GO" id="GO:0051246">
    <property type="term" value="P:regulation of protein metabolic process"/>
    <property type="evidence" value="ECO:0007669"/>
    <property type="project" value="UniProtKB-ARBA"/>
</dbReference>
<dbReference type="Proteomes" id="UP000646827">
    <property type="component" value="Unassembled WGS sequence"/>
</dbReference>
<dbReference type="OrthoDB" id="277175at2759"/>
<feature type="domain" description="RWD" evidence="3">
    <location>
        <begin position="10"/>
        <end position="113"/>
    </location>
</feature>
<dbReference type="InterPro" id="IPR040213">
    <property type="entry name" value="GIR2-like"/>
</dbReference>
<proteinExistence type="predicted"/>
<sequence>MTDYLEEQQNELEALQSIYPEEFEEISDNEFRIAIFPDDQDEDHSCALSLRIKYTPTYPDELPEYSVDVTEGRLTDAQKERVMDALKTGAEESLGMVMIFTMASLAKEELNQILEDSQRSREEADIERRRKEEEIENARFRGTKLTWERFQEWRANFEKELADQESEEKKARAKELKNKLTGRQLFEQDKTLALSDTKYMDEGDVSVDASQYEKEERAQSNDDENDENAVWRQFGSDD</sequence>
<feature type="region of interest" description="Disordered" evidence="2">
    <location>
        <begin position="203"/>
        <end position="238"/>
    </location>
</feature>
<accession>A0A8H7SEL1</accession>
<evidence type="ECO:0000313" key="5">
    <source>
        <dbReference type="Proteomes" id="UP000646827"/>
    </source>
</evidence>
<dbReference type="InterPro" id="IPR016135">
    <property type="entry name" value="UBQ-conjugating_enzyme/RWD"/>
</dbReference>
<dbReference type="GO" id="GO:0009893">
    <property type="term" value="P:positive regulation of metabolic process"/>
    <property type="evidence" value="ECO:0007669"/>
    <property type="project" value="UniProtKB-ARBA"/>
</dbReference>
<gene>
    <name evidence="4" type="ORF">INT45_009237</name>
</gene>
<keyword evidence="1" id="KW-0175">Coiled coil</keyword>
<dbReference type="FunFam" id="3.10.110.10:FF:000050">
    <property type="entry name" value="eIF-2-alpha kinase GCN2"/>
    <property type="match status" value="1"/>
</dbReference>
<dbReference type="InterPro" id="IPR032378">
    <property type="entry name" value="ZC3H15/TMA46_C"/>
</dbReference>
<dbReference type="Pfam" id="PF05773">
    <property type="entry name" value="RWD"/>
    <property type="match status" value="1"/>
</dbReference>
<evidence type="ECO:0000256" key="2">
    <source>
        <dbReference type="SAM" id="MobiDB-lite"/>
    </source>
</evidence>
<feature type="coiled-coil region" evidence="1">
    <location>
        <begin position="103"/>
        <end position="179"/>
    </location>
</feature>
<dbReference type="CDD" id="cd23823">
    <property type="entry name" value="RWD_GCN2"/>
    <property type="match status" value="1"/>
</dbReference>
<dbReference type="EMBL" id="JAEPRB010000002">
    <property type="protein sequence ID" value="KAG2228190.1"/>
    <property type="molecule type" value="Genomic_DNA"/>
</dbReference>
<dbReference type="SUPFAM" id="SSF54495">
    <property type="entry name" value="UBC-like"/>
    <property type="match status" value="1"/>
</dbReference>
<dbReference type="SMART" id="SM00591">
    <property type="entry name" value="RWD"/>
    <property type="match status" value="1"/>
</dbReference>
<evidence type="ECO:0000313" key="4">
    <source>
        <dbReference type="EMBL" id="KAG2228190.1"/>
    </source>
</evidence>
<dbReference type="AlphaFoldDB" id="A0A8H7SEL1"/>
<organism evidence="4 5">
    <name type="scientific">Circinella minor</name>
    <dbReference type="NCBI Taxonomy" id="1195481"/>
    <lineage>
        <taxon>Eukaryota</taxon>
        <taxon>Fungi</taxon>
        <taxon>Fungi incertae sedis</taxon>
        <taxon>Mucoromycota</taxon>
        <taxon>Mucoromycotina</taxon>
        <taxon>Mucoromycetes</taxon>
        <taxon>Mucorales</taxon>
        <taxon>Lichtheimiaceae</taxon>
        <taxon>Circinella</taxon>
    </lineage>
</organism>
<protein>
    <recommendedName>
        <fullName evidence="3">RWD domain-containing protein</fullName>
    </recommendedName>
</protein>
<dbReference type="GO" id="GO:0033554">
    <property type="term" value="P:cellular response to stress"/>
    <property type="evidence" value="ECO:0007669"/>
    <property type="project" value="UniProtKB-ARBA"/>
</dbReference>
<dbReference type="PROSITE" id="PS50908">
    <property type="entry name" value="RWD"/>
    <property type="match status" value="1"/>
</dbReference>
<reference evidence="4 5" key="1">
    <citation type="submission" date="2020-12" db="EMBL/GenBank/DDBJ databases">
        <title>Metabolic potential, ecology and presence of endohyphal bacteria is reflected in genomic diversity of Mucoromycotina.</title>
        <authorList>
            <person name="Muszewska A."/>
            <person name="Okrasinska A."/>
            <person name="Steczkiewicz K."/>
            <person name="Drgas O."/>
            <person name="Orlowska M."/>
            <person name="Perlinska-Lenart U."/>
            <person name="Aleksandrzak-Piekarczyk T."/>
            <person name="Szatraj K."/>
            <person name="Zielenkiewicz U."/>
            <person name="Pilsyk S."/>
            <person name="Malc E."/>
            <person name="Mieczkowski P."/>
            <person name="Kruszewska J.S."/>
            <person name="Biernat P."/>
            <person name="Pawlowska J."/>
        </authorList>
    </citation>
    <scope>NUCLEOTIDE SEQUENCE [LARGE SCALE GENOMIC DNA]</scope>
    <source>
        <strain evidence="4 5">CBS 142.35</strain>
    </source>
</reference>
<comment type="caution">
    <text evidence="4">The sequence shown here is derived from an EMBL/GenBank/DDBJ whole genome shotgun (WGS) entry which is preliminary data.</text>
</comment>
<feature type="compositionally biased region" description="Basic and acidic residues" evidence="2">
    <location>
        <begin position="211"/>
        <end position="220"/>
    </location>
</feature>
<dbReference type="Gene3D" id="3.10.110.10">
    <property type="entry name" value="Ubiquitin Conjugating Enzyme"/>
    <property type="match status" value="1"/>
</dbReference>
<dbReference type="GO" id="GO:0010468">
    <property type="term" value="P:regulation of gene expression"/>
    <property type="evidence" value="ECO:0007669"/>
    <property type="project" value="UniProtKB-ARBA"/>
</dbReference>
<dbReference type="InterPro" id="IPR006575">
    <property type="entry name" value="RWD_dom"/>
</dbReference>
<evidence type="ECO:0000256" key="1">
    <source>
        <dbReference type="SAM" id="Coils"/>
    </source>
</evidence>
<dbReference type="Pfam" id="PF16543">
    <property type="entry name" value="DFRP_C"/>
    <property type="match status" value="1"/>
</dbReference>
<dbReference type="PANTHER" id="PTHR12292">
    <property type="entry name" value="RWD DOMAIN-CONTAINING PROTEIN"/>
    <property type="match status" value="1"/>
</dbReference>
<keyword evidence="5" id="KW-1185">Reference proteome</keyword>
<name>A0A8H7SEL1_9FUNG</name>